<dbReference type="Proteomes" id="UP001154259">
    <property type="component" value="Unassembled WGS sequence"/>
</dbReference>
<dbReference type="Proteomes" id="UP001154255">
    <property type="component" value="Unassembled WGS sequence"/>
</dbReference>
<gene>
    <name evidence="3" type="ORF">R53529_LOCUS1318</name>
    <name evidence="2" type="ORF">R53530_LOCUS1116</name>
</gene>
<evidence type="ECO:0000313" key="4">
    <source>
        <dbReference type="Proteomes" id="UP001154255"/>
    </source>
</evidence>
<sequence>MLINYFNLTKNYCGITALIGVLFLLQTQTAYGQSSPTETIEQVYSFYQPQQDNKSNDIGLDRTDSKSEQFFSPDFFKVIKEDDKLTSEQGDGSIMDYDFICNCQDPMDGLIVRNIGILQETEHTARVKVSFDFVINGSDTFQKDDVFTTDRPGQQHTYFNLINLDNHWFIDDVTDEKNVGIKKTWKEELHKYYHSSIQ</sequence>
<evidence type="ECO:0008006" key="6">
    <source>
        <dbReference type="Google" id="ProtNLM"/>
    </source>
</evidence>
<keyword evidence="5" id="KW-1185">Reference proteome</keyword>
<accession>A0A9W4XHQ6</accession>
<feature type="signal peptide" evidence="1">
    <location>
        <begin position="1"/>
        <end position="32"/>
    </location>
</feature>
<organism evidence="2 4">
    <name type="scientific">Commensalibacter communis</name>
    <dbReference type="NCBI Taxonomy" id="2972786"/>
    <lineage>
        <taxon>Bacteria</taxon>
        <taxon>Pseudomonadati</taxon>
        <taxon>Pseudomonadota</taxon>
        <taxon>Alphaproteobacteria</taxon>
        <taxon>Acetobacterales</taxon>
        <taxon>Acetobacteraceae</taxon>
    </lineage>
</organism>
<feature type="chain" id="PRO_5040964600" description="DUF3828 domain-containing protein" evidence="1">
    <location>
        <begin position="33"/>
        <end position="198"/>
    </location>
</feature>
<dbReference type="Gene3D" id="3.10.450.50">
    <property type="match status" value="1"/>
</dbReference>
<dbReference type="AlphaFoldDB" id="A0A9W4XHQ6"/>
<reference evidence="2" key="1">
    <citation type="submission" date="2022-10" db="EMBL/GenBank/DDBJ databases">
        <authorList>
            <person name="Botero Cardona J."/>
        </authorList>
    </citation>
    <scope>NUCLEOTIDE SEQUENCE</scope>
    <source>
        <strain evidence="2">LMG 31819</strain>
        <strain evidence="3">R-53529</strain>
    </source>
</reference>
<dbReference type="EMBL" id="CAMXCS010000002">
    <property type="protein sequence ID" value="CAI3944503.1"/>
    <property type="molecule type" value="Genomic_DNA"/>
</dbReference>
<keyword evidence="1" id="KW-0732">Signal</keyword>
<name>A0A9W4XHQ6_9PROT</name>
<proteinExistence type="predicted"/>
<evidence type="ECO:0000256" key="1">
    <source>
        <dbReference type="SAM" id="SignalP"/>
    </source>
</evidence>
<protein>
    <recommendedName>
        <fullName evidence="6">DUF3828 domain-containing protein</fullName>
    </recommendedName>
</protein>
<comment type="caution">
    <text evidence="2">The sequence shown here is derived from an EMBL/GenBank/DDBJ whole genome shotgun (WGS) entry which is preliminary data.</text>
</comment>
<evidence type="ECO:0000313" key="2">
    <source>
        <dbReference type="EMBL" id="CAI3939003.1"/>
    </source>
</evidence>
<evidence type="ECO:0000313" key="5">
    <source>
        <dbReference type="Proteomes" id="UP001154259"/>
    </source>
</evidence>
<evidence type="ECO:0000313" key="3">
    <source>
        <dbReference type="EMBL" id="CAI3944503.1"/>
    </source>
</evidence>
<dbReference type="RefSeq" id="WP_271789750.1">
    <property type="nucleotide sequence ID" value="NZ_CAMXCJ010000003.1"/>
</dbReference>
<dbReference type="EMBL" id="CAMXCM010000002">
    <property type="protein sequence ID" value="CAI3939003.1"/>
    <property type="molecule type" value="Genomic_DNA"/>
</dbReference>